<feature type="region of interest" description="Disordered" evidence="1">
    <location>
        <begin position="264"/>
        <end position="292"/>
    </location>
</feature>
<feature type="region of interest" description="Disordered" evidence="1">
    <location>
        <begin position="405"/>
        <end position="428"/>
    </location>
</feature>
<organism evidence="3 4">
    <name type="scientific">Puccinia triticina</name>
    <dbReference type="NCBI Taxonomy" id="208348"/>
    <lineage>
        <taxon>Eukaryota</taxon>
        <taxon>Fungi</taxon>
        <taxon>Dikarya</taxon>
        <taxon>Basidiomycota</taxon>
        <taxon>Pucciniomycotina</taxon>
        <taxon>Pucciniomycetes</taxon>
        <taxon>Pucciniales</taxon>
        <taxon>Pucciniaceae</taxon>
        <taxon>Puccinia</taxon>
    </lineage>
</organism>
<evidence type="ECO:0000259" key="2">
    <source>
        <dbReference type="Pfam" id="PF14303"/>
    </source>
</evidence>
<feature type="compositionally biased region" description="Low complexity" evidence="1">
    <location>
        <begin position="456"/>
        <end position="469"/>
    </location>
</feature>
<dbReference type="RefSeq" id="XP_053026489.1">
    <property type="nucleotide sequence ID" value="XM_053162521.1"/>
</dbReference>
<feature type="domain" description="No apical meristem-associated C-terminal" evidence="2">
    <location>
        <begin position="211"/>
        <end position="257"/>
    </location>
</feature>
<keyword evidence="4" id="KW-1185">Reference proteome</keyword>
<feature type="region of interest" description="Disordered" evidence="1">
    <location>
        <begin position="543"/>
        <end position="571"/>
    </location>
</feature>
<feature type="region of interest" description="Disordered" evidence="1">
    <location>
        <begin position="361"/>
        <end position="392"/>
    </location>
</feature>
<dbReference type="Pfam" id="PF14303">
    <property type="entry name" value="NAM-associated"/>
    <property type="match status" value="1"/>
</dbReference>
<feature type="region of interest" description="Disordered" evidence="1">
    <location>
        <begin position="445"/>
        <end position="469"/>
    </location>
</feature>
<reference evidence="3" key="1">
    <citation type="submission" date="2022-10" db="EMBL/GenBank/DDBJ databases">
        <title>Puccinia triticina Genome sequencing and assembly.</title>
        <authorList>
            <person name="Li C."/>
        </authorList>
    </citation>
    <scope>NUCLEOTIDE SEQUENCE</scope>
    <source>
        <strain evidence="3">Pt15</strain>
    </source>
</reference>
<proteinExistence type="predicted"/>
<feature type="region of interest" description="Disordered" evidence="1">
    <location>
        <begin position="146"/>
        <end position="193"/>
    </location>
</feature>
<dbReference type="Proteomes" id="UP001164743">
    <property type="component" value="Chromosome 13A"/>
</dbReference>
<accession>A0ABY7D025</accession>
<dbReference type="PANTHER" id="PTHR45023">
    <property type="match status" value="1"/>
</dbReference>
<dbReference type="PANTHER" id="PTHR45023:SF4">
    <property type="entry name" value="GLYCINE-RICH PROTEIN-RELATED"/>
    <property type="match status" value="1"/>
</dbReference>
<protein>
    <recommendedName>
        <fullName evidence="2">No apical meristem-associated C-terminal domain-containing protein</fullName>
    </recommendedName>
</protein>
<evidence type="ECO:0000313" key="3">
    <source>
        <dbReference type="EMBL" id="WAQ90934.1"/>
    </source>
</evidence>
<feature type="compositionally biased region" description="Low complexity" evidence="1">
    <location>
        <begin position="361"/>
        <end position="378"/>
    </location>
</feature>
<gene>
    <name evidence="3" type="ORF">PtA15_13A334</name>
</gene>
<name>A0ABY7D025_9BASI</name>
<sequence>MSSIEIPATKLSFDSNCYLDNIETVRLTGCWIQVSELFKSRTDKENFWPTLTIVYSSAPGCIPVKEAILKKRWEQIEEDTLNFSATYQALKASENNGRSDQELIAAAQDSFESRHGREFAFEYEWRTILRREARWIEAGTTERDLAAKANRVDGPGAVEAASGDSSLETPPEEEVAHQGAQNSQAGGPGQSYYDLQDEQDYENDMCYAENERKRLMLDAVRLQLEQDKADNELMEKDLSLLPDVQARQFFRLKKQSILSRLQAGAPQAGFPSGLEPKPPAARAADRRSRVASRAPINAAGAEPNALAGMDKPGYTAWANACQSLAASLAAMQASTAAPLSASALGPQAAAARAAAPQSLPASLSGMQAGPGAPGSAAGLDRTSAPPRPSAGQSLWAAFAERQALACKPNPPPGSGPKSATAEAASPQPLRDTLAELQALAAHPLLAPPSDRESARATRAPAAQSASASLPSIQATASTLASPALSGPKSAFSGPLSLEEISAAVSDLQDQIELSQASFSSALGSNSASPYSLSLEQTSAMASDLNAQNVTRGSSSDLRPKSATPSSSCEQQ</sequence>
<dbReference type="InterPro" id="IPR029466">
    <property type="entry name" value="NAM-associated_C"/>
</dbReference>
<dbReference type="EMBL" id="CP110433">
    <property type="protein sequence ID" value="WAQ90934.1"/>
    <property type="molecule type" value="Genomic_DNA"/>
</dbReference>
<evidence type="ECO:0000313" key="4">
    <source>
        <dbReference type="Proteomes" id="UP001164743"/>
    </source>
</evidence>
<evidence type="ECO:0000256" key="1">
    <source>
        <dbReference type="SAM" id="MobiDB-lite"/>
    </source>
</evidence>
<dbReference type="GeneID" id="77803416"/>